<sequence>MAKSSDKDRLIWFLQEQGRSSNRNVRSTLALSDERYAKIRQELLDDGVIEKVTGQGGGVQLTNAGLKVKTLPNSCSSVENEKALYVPLVKVLESESEENEEPALIIDTSALRKSGKWSNPDISKISLRKFDILKIHKIQITTFEVKQWKRWNIDSVFEAASHRRFAHEAYVVLEWAKNEPVVGLEEITAVCSRFGVGLLTLHPYYNSFRYDIQLEAEKNTPTEDYMEEFLGYVFDKNKAAHERYENLCSQLGI</sequence>
<evidence type="ECO:0000313" key="2">
    <source>
        <dbReference type="Proteomes" id="UP000446768"/>
    </source>
</evidence>
<proteinExistence type="predicted"/>
<evidence type="ECO:0000313" key="1">
    <source>
        <dbReference type="EMBL" id="MRV73568.1"/>
    </source>
</evidence>
<organism evidence="1 2">
    <name type="scientific">Pseudoduganella rivuli</name>
    <dbReference type="NCBI Taxonomy" id="2666085"/>
    <lineage>
        <taxon>Bacteria</taxon>
        <taxon>Pseudomonadati</taxon>
        <taxon>Pseudomonadota</taxon>
        <taxon>Betaproteobacteria</taxon>
        <taxon>Burkholderiales</taxon>
        <taxon>Oxalobacteraceae</taxon>
        <taxon>Telluria group</taxon>
        <taxon>Pseudoduganella</taxon>
    </lineage>
</organism>
<comment type="caution">
    <text evidence="1">The sequence shown here is derived from an EMBL/GenBank/DDBJ whole genome shotgun (WGS) entry which is preliminary data.</text>
</comment>
<protein>
    <submittedName>
        <fullName evidence="1">Uncharacterized protein</fullName>
    </submittedName>
</protein>
<dbReference type="Proteomes" id="UP000446768">
    <property type="component" value="Unassembled WGS sequence"/>
</dbReference>
<dbReference type="RefSeq" id="WP_154376236.1">
    <property type="nucleotide sequence ID" value="NZ_WKJJ01000010.1"/>
</dbReference>
<keyword evidence="2" id="KW-1185">Reference proteome</keyword>
<dbReference type="AlphaFoldDB" id="A0A7X2IQ87"/>
<name>A0A7X2IQ87_9BURK</name>
<dbReference type="EMBL" id="WKJJ01000010">
    <property type="protein sequence ID" value="MRV73568.1"/>
    <property type="molecule type" value="Genomic_DNA"/>
</dbReference>
<gene>
    <name evidence="1" type="ORF">GJ700_17790</name>
</gene>
<reference evidence="1 2" key="1">
    <citation type="submission" date="2019-11" db="EMBL/GenBank/DDBJ databases">
        <title>Novel species isolated from a subtropical stream in China.</title>
        <authorList>
            <person name="Lu H."/>
        </authorList>
    </citation>
    <scope>NUCLEOTIDE SEQUENCE [LARGE SCALE GENOMIC DNA]</scope>
    <source>
        <strain evidence="1 2">FT92W</strain>
    </source>
</reference>
<accession>A0A7X2IQ87</accession>